<dbReference type="InterPro" id="IPR013320">
    <property type="entry name" value="ConA-like_dom_sf"/>
</dbReference>
<evidence type="ECO:0000313" key="2">
    <source>
        <dbReference type="Proteomes" id="UP001460270"/>
    </source>
</evidence>
<dbReference type="SUPFAM" id="SSF49899">
    <property type="entry name" value="Concanavalin A-like lectins/glucanases"/>
    <property type="match status" value="1"/>
</dbReference>
<dbReference type="AlphaFoldDB" id="A0AAW0MK73"/>
<dbReference type="EMBL" id="JBBPFD010000022">
    <property type="protein sequence ID" value="KAK7881147.1"/>
    <property type="molecule type" value="Genomic_DNA"/>
</dbReference>
<gene>
    <name evidence="1" type="ORF">WMY93_029556</name>
</gene>
<dbReference type="Proteomes" id="UP001460270">
    <property type="component" value="Unassembled WGS sequence"/>
</dbReference>
<comment type="caution">
    <text evidence="1">The sequence shown here is derived from an EMBL/GenBank/DDBJ whole genome shotgun (WGS) entry which is preliminary data.</text>
</comment>
<reference evidence="2" key="1">
    <citation type="submission" date="2024-04" db="EMBL/GenBank/DDBJ databases">
        <title>Salinicola lusitanus LLJ914,a marine bacterium isolated from the Okinawa Trough.</title>
        <authorList>
            <person name="Li J."/>
        </authorList>
    </citation>
    <scope>NUCLEOTIDE SEQUENCE [LARGE SCALE GENOMIC DNA]</scope>
</reference>
<evidence type="ECO:0000313" key="1">
    <source>
        <dbReference type="EMBL" id="KAK7881147.1"/>
    </source>
</evidence>
<dbReference type="Gene3D" id="2.60.120.200">
    <property type="match status" value="1"/>
</dbReference>
<name>A0AAW0MK73_9GOBI</name>
<organism evidence="1 2">
    <name type="scientific">Mugilogobius chulae</name>
    <name type="common">yellowstripe goby</name>
    <dbReference type="NCBI Taxonomy" id="88201"/>
    <lineage>
        <taxon>Eukaryota</taxon>
        <taxon>Metazoa</taxon>
        <taxon>Chordata</taxon>
        <taxon>Craniata</taxon>
        <taxon>Vertebrata</taxon>
        <taxon>Euteleostomi</taxon>
        <taxon>Actinopterygii</taxon>
        <taxon>Neopterygii</taxon>
        <taxon>Teleostei</taxon>
        <taxon>Neoteleostei</taxon>
        <taxon>Acanthomorphata</taxon>
        <taxon>Gobiaria</taxon>
        <taxon>Gobiiformes</taxon>
        <taxon>Gobioidei</taxon>
        <taxon>Gobiidae</taxon>
        <taxon>Gobionellinae</taxon>
        <taxon>Mugilogobius</taxon>
    </lineage>
</organism>
<protein>
    <submittedName>
        <fullName evidence="1">Uncharacterized protein</fullName>
    </submittedName>
</protein>
<accession>A0AAW0MK73</accession>
<proteinExistence type="predicted"/>
<sequence>MYDETRRGNEAQGWTGHRENREFSRWADAVLGRSGPNNVIQIICYKQTAARQPSAGSAPAPPAHGPCSFTAETFGYFLGDIKAVLNGCEDRWTLQEGVPFPVSLTVCVNVRVVSPGPWIAFSYVSVHGLKPDLGLEGDDDELSVWLLRVKHIFPLTLTQQDWHQVCLRRDVGTSSLKLEVDNAVVGQRMVISQAIPSFGSLWLGCAQRDQITAPALGHVELYLFRMWPDLDQHLPCEDGSVIGWSSEFWGVTSAKARKKDNDLPCGLNCHIERLCSSDNFYFWMPVSVQSAGMDIRDFISRVLTCDGRGSAAASTRSDFDIFCLDVDHFQVENVSCLVSEDKSQSQCGILLQLSSLVSVCKLRQAALSALQQSPGSSRTAVNITGAVERVGRNVCDGVDPSSGGFVTCSSSLSLEQMCQSNDPSTLNCKILDADHVLDKETTPDSCTS</sequence>
<keyword evidence="2" id="KW-1185">Reference proteome</keyword>